<evidence type="ECO:0000313" key="10">
    <source>
        <dbReference type="EMBL" id="MCM4082418.1"/>
    </source>
</evidence>
<dbReference type="Pfam" id="PF02687">
    <property type="entry name" value="FtsX"/>
    <property type="match status" value="2"/>
</dbReference>
<dbReference type="Pfam" id="PF12704">
    <property type="entry name" value="MacB_PCD"/>
    <property type="match status" value="1"/>
</dbReference>
<evidence type="ECO:0000256" key="6">
    <source>
        <dbReference type="ARBA" id="ARBA00038076"/>
    </source>
</evidence>
<feature type="transmembrane region" description="Helical" evidence="7">
    <location>
        <begin position="419"/>
        <end position="442"/>
    </location>
</feature>
<name>A0ABT0Y8P6_9ACTN</name>
<evidence type="ECO:0000256" key="5">
    <source>
        <dbReference type="ARBA" id="ARBA00023136"/>
    </source>
</evidence>
<sequence length="794" mass="80930">MVGLTLRTARAHLTRSLLSSLAVVLGVAFVAGSLMFTDGLAQAMTGRAAEQYRAVDVEVTSGETAASSETDDMLDRVRAVDGVRAADTAWTLYSVGLAAADGRKVGGDHRVVGVPADPALRSLTAGPGRLPSASGEVALDERTADRENLRIGDQLLISNSGQEARRYTVVGLTAAGADAGALLALTTADVEAIAGWPSTTIIVDAAPGVTDEELAARIAAAVGAQALPHDELVRQARDAAVGDAETFRNGLIGFGVIAVCMAAFVIANTFTILLAQRTRETALLRLIGATRRQVFRSVLVEAAVIGLGGSVLGLGGGFLLAYGLPSALSALGVPAGVAPVLTVRTAMVALAVGAGVTVVSALLPARRGTAVPPVAALSDAAVQVARATGRARRIGGTAIFAAGLAGLFAATAVHQIAVVIGGTLLTVTGFLLLSPIVVPALVRIVARPLGALGGATVSLALLNAVRNPRRIATTTNALVVGVTLVGTFTLIARSAEAPAERRADEKMFAQFLISDSAGLGALSPALIDALRRQPEIGAVHPDYQAFDNDTGLEIHTGAPRPGTAVVTADADVAAGGTIKINGRTFEVASIAPGTRTAWLTPEDITAMFETPWLADVQADPAAGVSTGNARTAIDRALAAFPAAVAYDRDEYAERLNASLNEALGVVTALLALAVLIALVGVANTLTLSVVERTRENALLRAIGLTRRQLRLTLATEALVMALTGTLIGVAVSVAITLSALGSVEMHGSGLALTMPWDRLGVLLAVAALVSLTASILPARRAVRLPTAENLAADG</sequence>
<evidence type="ECO:0000256" key="2">
    <source>
        <dbReference type="ARBA" id="ARBA00022475"/>
    </source>
</evidence>
<evidence type="ECO:0000256" key="1">
    <source>
        <dbReference type="ARBA" id="ARBA00004651"/>
    </source>
</evidence>
<keyword evidence="4 7" id="KW-1133">Transmembrane helix</keyword>
<evidence type="ECO:0000313" key="11">
    <source>
        <dbReference type="Proteomes" id="UP001523216"/>
    </source>
</evidence>
<dbReference type="RefSeq" id="WP_251802230.1">
    <property type="nucleotide sequence ID" value="NZ_JAMQOL010000048.1"/>
</dbReference>
<feature type="transmembrane region" description="Helical" evidence="7">
    <location>
        <begin position="759"/>
        <end position="778"/>
    </location>
</feature>
<organism evidence="10 11">
    <name type="scientific">Paractinoplanes hotanensis</name>
    <dbReference type="NCBI Taxonomy" id="2906497"/>
    <lineage>
        <taxon>Bacteria</taxon>
        <taxon>Bacillati</taxon>
        <taxon>Actinomycetota</taxon>
        <taxon>Actinomycetes</taxon>
        <taxon>Micromonosporales</taxon>
        <taxon>Micromonosporaceae</taxon>
        <taxon>Paractinoplanes</taxon>
    </lineage>
</organism>
<accession>A0ABT0Y8P6</accession>
<dbReference type="Proteomes" id="UP001523216">
    <property type="component" value="Unassembled WGS sequence"/>
</dbReference>
<dbReference type="InterPro" id="IPR025857">
    <property type="entry name" value="MacB_PCD"/>
</dbReference>
<dbReference type="PANTHER" id="PTHR30572:SF4">
    <property type="entry name" value="ABC TRANSPORTER PERMEASE YTRF"/>
    <property type="match status" value="1"/>
</dbReference>
<comment type="similarity">
    <text evidence="6">Belongs to the ABC-4 integral membrane protein family.</text>
</comment>
<dbReference type="InterPro" id="IPR050250">
    <property type="entry name" value="Macrolide_Exporter_MacB"/>
</dbReference>
<keyword evidence="2" id="KW-1003">Cell membrane</keyword>
<feature type="domain" description="ABC3 transporter permease C-terminal" evidence="8">
    <location>
        <begin position="253"/>
        <end position="369"/>
    </location>
</feature>
<dbReference type="EMBL" id="JAMQOL010000048">
    <property type="protein sequence ID" value="MCM4082418.1"/>
    <property type="molecule type" value="Genomic_DNA"/>
</dbReference>
<gene>
    <name evidence="10" type="ORF">LXN57_33110</name>
</gene>
<protein>
    <submittedName>
        <fullName evidence="10">FtsX-like permease family protein</fullName>
    </submittedName>
</protein>
<feature type="transmembrane region" description="Helical" evidence="7">
    <location>
        <begin position="251"/>
        <end position="274"/>
    </location>
</feature>
<feature type="domain" description="ABC3 transporter permease C-terminal" evidence="8">
    <location>
        <begin position="669"/>
        <end position="785"/>
    </location>
</feature>
<proteinExistence type="inferred from homology"/>
<evidence type="ECO:0000259" key="9">
    <source>
        <dbReference type="Pfam" id="PF12704"/>
    </source>
</evidence>
<comment type="caution">
    <text evidence="10">The sequence shown here is derived from an EMBL/GenBank/DDBJ whole genome shotgun (WGS) entry which is preliminary data.</text>
</comment>
<keyword evidence="11" id="KW-1185">Reference proteome</keyword>
<feature type="transmembrane region" description="Helical" evidence="7">
    <location>
        <begin position="477"/>
        <end position="495"/>
    </location>
</feature>
<feature type="domain" description="MacB-like periplasmic core" evidence="9">
    <location>
        <begin position="16"/>
        <end position="220"/>
    </location>
</feature>
<evidence type="ECO:0000256" key="7">
    <source>
        <dbReference type="SAM" id="Phobius"/>
    </source>
</evidence>
<reference evidence="10 11" key="1">
    <citation type="submission" date="2022-06" db="EMBL/GenBank/DDBJ databases">
        <title>Actinoplanes abujensis sp. nov., isolated from Nigerian arid soil.</title>
        <authorList>
            <person name="Ding P."/>
        </authorList>
    </citation>
    <scope>NUCLEOTIDE SEQUENCE [LARGE SCALE GENOMIC DNA]</scope>
    <source>
        <strain evidence="11">TRM88002</strain>
    </source>
</reference>
<dbReference type="PANTHER" id="PTHR30572">
    <property type="entry name" value="MEMBRANE COMPONENT OF TRANSPORTER-RELATED"/>
    <property type="match status" value="1"/>
</dbReference>
<feature type="transmembrane region" description="Helical" evidence="7">
    <location>
        <begin position="711"/>
        <end position="739"/>
    </location>
</feature>
<dbReference type="InterPro" id="IPR003838">
    <property type="entry name" value="ABC3_permease_C"/>
</dbReference>
<feature type="transmembrane region" description="Helical" evidence="7">
    <location>
        <begin position="294"/>
        <end position="321"/>
    </location>
</feature>
<evidence type="ECO:0000259" key="8">
    <source>
        <dbReference type="Pfam" id="PF02687"/>
    </source>
</evidence>
<keyword evidence="3 7" id="KW-0812">Transmembrane</keyword>
<comment type="subcellular location">
    <subcellularLocation>
        <location evidence="1">Cell membrane</location>
        <topology evidence="1">Multi-pass membrane protein</topology>
    </subcellularLocation>
</comment>
<evidence type="ECO:0000256" key="3">
    <source>
        <dbReference type="ARBA" id="ARBA00022692"/>
    </source>
</evidence>
<feature type="transmembrane region" description="Helical" evidence="7">
    <location>
        <begin position="662"/>
        <end position="690"/>
    </location>
</feature>
<feature type="transmembrane region" description="Helical" evidence="7">
    <location>
        <begin position="394"/>
        <end position="413"/>
    </location>
</feature>
<keyword evidence="5 7" id="KW-0472">Membrane</keyword>
<feature type="transmembrane region" description="Helical" evidence="7">
    <location>
        <begin position="341"/>
        <end position="363"/>
    </location>
</feature>
<evidence type="ECO:0000256" key="4">
    <source>
        <dbReference type="ARBA" id="ARBA00022989"/>
    </source>
</evidence>